<evidence type="ECO:0000256" key="4">
    <source>
        <dbReference type="ARBA" id="ARBA00023125"/>
    </source>
</evidence>
<evidence type="ECO:0000256" key="3">
    <source>
        <dbReference type="ARBA" id="ARBA00023082"/>
    </source>
</evidence>
<keyword evidence="7" id="KW-0812">Transmembrane</keyword>
<keyword evidence="2" id="KW-0805">Transcription regulation</keyword>
<keyword evidence="4" id="KW-0238">DNA-binding</keyword>
<dbReference type="KEGG" id="aau:AAur_1911"/>
<dbReference type="GO" id="GO:0003677">
    <property type="term" value="F:DNA binding"/>
    <property type="evidence" value="ECO:0007669"/>
    <property type="project" value="UniProtKB-KW"/>
</dbReference>
<accession>A1R5Z7</accession>
<sequence length="556" mass="58045">MASVTEAASDAELILRVRSGDQDAFGTLFDRHWDMARYVAAGQANNPADIEDIASDAFASVHRALLRGMGPDSFFRAYLLTAVRRTAQAQNRSAARSLPGSDSLALDRTDEFNDPVLAEFESSTVATAFKSLPERWQEVLWYIDVEGMKPAAASKILGVTPNGVSSLAIRAREALRQAYLQHHIKASSGEECEGYSDKLGAYSRNGLSRRSQDKLRAHLESCSKCTALLVDLNDVQSSMRVVIFPLITGMAFTAGVPAVAGTLIGAGAGAAPKSMSTMLKAGAVALTGAAVIVGATFGLAAARTDGAERAEAGYLPAAASANGSPVTKSPTMDNSRTPAAREQPTSVASAPPTKELLPNPQPFPAPNSARNSPAVFPVSASRPVPSPTPNATSQGSRPPSTPLPGTSRTPAPILTTTPGPAPTGPTTPSPTPSSSETTPQLITADFSSGPGTAAADVHITITFNLLGQKTPDTAEVDFSVSEGAHLIPGKLSHPDGWNCASPNTDTKRIQCTSTRVDPDNLQFTLGVSRKDSISQNTVDYGFTGTGLAPLSFSNRF</sequence>
<dbReference type="InterPro" id="IPR014284">
    <property type="entry name" value="RNA_pol_sigma-70_dom"/>
</dbReference>
<dbReference type="SUPFAM" id="SSF88946">
    <property type="entry name" value="Sigma2 domain of RNA polymerase sigma factors"/>
    <property type="match status" value="1"/>
</dbReference>
<feature type="region of interest" description="Disordered" evidence="6">
    <location>
        <begin position="319"/>
        <end position="451"/>
    </location>
</feature>
<evidence type="ECO:0000256" key="5">
    <source>
        <dbReference type="ARBA" id="ARBA00023163"/>
    </source>
</evidence>
<dbReference type="Gene3D" id="1.10.10.10">
    <property type="entry name" value="Winged helix-like DNA-binding domain superfamily/Winged helix DNA-binding domain"/>
    <property type="match status" value="1"/>
</dbReference>
<keyword evidence="12" id="KW-1185">Reference proteome</keyword>
<dbReference type="Gene3D" id="1.10.1740.10">
    <property type="match status" value="1"/>
</dbReference>
<feature type="compositionally biased region" description="Low complexity" evidence="6">
    <location>
        <begin position="409"/>
        <end position="418"/>
    </location>
</feature>
<reference evidence="11 12" key="1">
    <citation type="journal article" date="2006" name="PLoS Genet.">
        <title>Secrets of soil survival revealed by the genome sequence of Arthrobacter aurescens TC1.</title>
        <authorList>
            <person name="Mongodin E.F."/>
            <person name="Shapir N."/>
            <person name="Daugherty S.C."/>
            <person name="DeBoy R.T."/>
            <person name="Emerson J.B."/>
            <person name="Shvartzbeyn A."/>
            <person name="Radune D."/>
            <person name="Vamathevan J."/>
            <person name="Riggs F."/>
            <person name="Grinberg V."/>
            <person name="Khouri H."/>
            <person name="Wackett L.P."/>
            <person name="Nelson K.E."/>
            <person name="Sadowsky M.J."/>
        </authorList>
    </citation>
    <scope>NUCLEOTIDE SEQUENCE [LARGE SCALE GENOMIC DNA]</scope>
    <source>
        <strain evidence="11 12">TC1</strain>
    </source>
</reference>
<evidence type="ECO:0000256" key="7">
    <source>
        <dbReference type="SAM" id="Phobius"/>
    </source>
</evidence>
<proteinExistence type="inferred from homology"/>
<feature type="compositionally biased region" description="Polar residues" evidence="6">
    <location>
        <begin position="389"/>
        <end position="408"/>
    </location>
</feature>
<dbReference type="AlphaFoldDB" id="A1R5Z7"/>
<feature type="domain" description="RNA polymerase sigma-70 region 2" evidence="8">
    <location>
        <begin position="28"/>
        <end position="96"/>
    </location>
</feature>
<dbReference type="NCBIfam" id="TIGR02937">
    <property type="entry name" value="sigma70-ECF"/>
    <property type="match status" value="1"/>
</dbReference>
<dbReference type="PANTHER" id="PTHR43133:SF8">
    <property type="entry name" value="RNA POLYMERASE SIGMA FACTOR HI_1459-RELATED"/>
    <property type="match status" value="1"/>
</dbReference>
<feature type="domain" description="RNA polymerase sigma factor 70 region 4 type 2" evidence="9">
    <location>
        <begin position="127"/>
        <end position="175"/>
    </location>
</feature>
<dbReference type="InterPro" id="IPR013249">
    <property type="entry name" value="RNA_pol_sigma70_r4_t2"/>
</dbReference>
<dbReference type="InterPro" id="IPR039425">
    <property type="entry name" value="RNA_pol_sigma-70-like"/>
</dbReference>
<feature type="compositionally biased region" description="Polar residues" evidence="6">
    <location>
        <begin position="321"/>
        <end position="348"/>
    </location>
</feature>
<dbReference type="HOGENOM" id="CLU_021839_3_1_11"/>
<dbReference type="Pfam" id="PF04542">
    <property type="entry name" value="Sigma70_r2"/>
    <property type="match status" value="1"/>
</dbReference>
<name>A1R5Z7_PAEAT</name>
<keyword evidence="7" id="KW-1133">Transmembrane helix</keyword>
<evidence type="ECO:0000313" key="12">
    <source>
        <dbReference type="Proteomes" id="UP000000637"/>
    </source>
</evidence>
<keyword evidence="7" id="KW-0472">Membrane</keyword>
<dbReference type="STRING" id="290340.AAur_1911"/>
<dbReference type="OrthoDB" id="4990598at2"/>
<protein>
    <submittedName>
        <fullName evidence="11">RNA polymerase sigma factor domain protein</fullName>
    </submittedName>
</protein>
<evidence type="ECO:0000259" key="9">
    <source>
        <dbReference type="Pfam" id="PF08281"/>
    </source>
</evidence>
<comment type="similarity">
    <text evidence="1">Belongs to the sigma-70 factor family. ECF subfamily.</text>
</comment>
<organism evidence="11 12">
    <name type="scientific">Paenarthrobacter aurescens (strain TC1)</name>
    <dbReference type="NCBI Taxonomy" id="290340"/>
    <lineage>
        <taxon>Bacteria</taxon>
        <taxon>Bacillati</taxon>
        <taxon>Actinomycetota</taxon>
        <taxon>Actinomycetes</taxon>
        <taxon>Micrococcales</taxon>
        <taxon>Micrococcaceae</taxon>
        <taxon>Paenarthrobacter</taxon>
    </lineage>
</organism>
<dbReference type="PANTHER" id="PTHR43133">
    <property type="entry name" value="RNA POLYMERASE ECF-TYPE SIGMA FACTO"/>
    <property type="match status" value="1"/>
</dbReference>
<feature type="compositionally biased region" description="Pro residues" evidence="6">
    <location>
        <begin position="419"/>
        <end position="431"/>
    </location>
</feature>
<dbReference type="InterPro" id="IPR007627">
    <property type="entry name" value="RNA_pol_sigma70_r2"/>
</dbReference>
<feature type="transmembrane region" description="Helical" evidence="7">
    <location>
        <begin position="283"/>
        <end position="302"/>
    </location>
</feature>
<dbReference type="Pfam" id="PF08281">
    <property type="entry name" value="Sigma70_r4_2"/>
    <property type="match status" value="1"/>
</dbReference>
<evidence type="ECO:0000256" key="6">
    <source>
        <dbReference type="SAM" id="MobiDB-lite"/>
    </source>
</evidence>
<dbReference type="InterPro" id="IPR013324">
    <property type="entry name" value="RNA_pol_sigma_r3/r4-like"/>
</dbReference>
<evidence type="ECO:0000259" key="8">
    <source>
        <dbReference type="Pfam" id="PF04542"/>
    </source>
</evidence>
<evidence type="ECO:0000313" key="11">
    <source>
        <dbReference type="EMBL" id="ABM06364.1"/>
    </source>
</evidence>
<feature type="domain" description="Putative zinc-finger" evidence="10">
    <location>
        <begin position="192"/>
        <end position="225"/>
    </location>
</feature>
<feature type="transmembrane region" description="Helical" evidence="7">
    <location>
        <begin position="242"/>
        <end position="271"/>
    </location>
</feature>
<dbReference type="Proteomes" id="UP000000637">
    <property type="component" value="Chromosome"/>
</dbReference>
<dbReference type="InterPro" id="IPR036388">
    <property type="entry name" value="WH-like_DNA-bd_sf"/>
</dbReference>
<dbReference type="Pfam" id="PF13490">
    <property type="entry name" value="zf-HC2"/>
    <property type="match status" value="1"/>
</dbReference>
<keyword evidence="5" id="KW-0804">Transcription</keyword>
<dbReference type="EMBL" id="CP000474">
    <property type="protein sequence ID" value="ABM06364.1"/>
    <property type="molecule type" value="Genomic_DNA"/>
</dbReference>
<dbReference type="InterPro" id="IPR013325">
    <property type="entry name" value="RNA_pol_sigma_r2"/>
</dbReference>
<evidence type="ECO:0000256" key="1">
    <source>
        <dbReference type="ARBA" id="ARBA00010641"/>
    </source>
</evidence>
<evidence type="ECO:0000256" key="2">
    <source>
        <dbReference type="ARBA" id="ARBA00023015"/>
    </source>
</evidence>
<dbReference type="GO" id="GO:0006352">
    <property type="term" value="P:DNA-templated transcription initiation"/>
    <property type="evidence" value="ECO:0007669"/>
    <property type="project" value="InterPro"/>
</dbReference>
<gene>
    <name evidence="11" type="ordered locus">AAur_1911</name>
</gene>
<dbReference type="InterPro" id="IPR027383">
    <property type="entry name" value="Znf_put"/>
</dbReference>
<dbReference type="GO" id="GO:0016987">
    <property type="term" value="F:sigma factor activity"/>
    <property type="evidence" value="ECO:0007669"/>
    <property type="project" value="UniProtKB-KW"/>
</dbReference>
<dbReference type="SUPFAM" id="SSF88659">
    <property type="entry name" value="Sigma3 and sigma4 domains of RNA polymerase sigma factors"/>
    <property type="match status" value="1"/>
</dbReference>
<dbReference type="eggNOG" id="COG1595">
    <property type="taxonomic scope" value="Bacteria"/>
</dbReference>
<evidence type="ECO:0000259" key="10">
    <source>
        <dbReference type="Pfam" id="PF13490"/>
    </source>
</evidence>
<keyword evidence="3" id="KW-0731">Sigma factor</keyword>